<gene>
    <name evidence="2" type="ORF">TCE0_015f02488</name>
</gene>
<evidence type="ECO:0000313" key="2">
    <source>
        <dbReference type="EMBL" id="GAM34728.1"/>
    </source>
</evidence>
<feature type="compositionally biased region" description="Basic residues" evidence="1">
    <location>
        <begin position="16"/>
        <end position="30"/>
    </location>
</feature>
<proteinExistence type="predicted"/>
<keyword evidence="3" id="KW-1185">Reference proteome</keyword>
<evidence type="ECO:0000256" key="1">
    <source>
        <dbReference type="SAM" id="MobiDB-lite"/>
    </source>
</evidence>
<feature type="compositionally biased region" description="Polar residues" evidence="1">
    <location>
        <begin position="677"/>
        <end position="705"/>
    </location>
</feature>
<protein>
    <submittedName>
        <fullName evidence="2">Uncharacterized protein</fullName>
    </submittedName>
</protein>
<feature type="region of interest" description="Disordered" evidence="1">
    <location>
        <begin position="565"/>
        <end position="705"/>
    </location>
</feature>
<dbReference type="EMBL" id="DF933811">
    <property type="protein sequence ID" value="GAM34728.1"/>
    <property type="molecule type" value="Genomic_DNA"/>
</dbReference>
<feature type="region of interest" description="Disordered" evidence="1">
    <location>
        <begin position="1"/>
        <end position="33"/>
    </location>
</feature>
<accession>A0A6V8H079</accession>
<sequence length="705" mass="79193">MAPKRKSTDMQSSHSNTKKSSKPGSKRRKLSSQLHTKVPGFVVPRTVQTDCLGSGSDVTEKQFLALRIIFLGNGDFVEFRKSRCWNAWGLDDMLEEAKRLVESDTEFNTMEIQEAEESTNSYNSDESYFGPDDHIVAVNEPTPNAALIILLQAISDLVFEPSLEWTLHPVRFCSRFRNGKFNAYTDGALRATGVPSVFSIVEAKRGIRTLTQKDLEKIQMQEGVEMASWIMSDRGDPRLQKFGNYRFLISQGKDRINLTVAEHHEQYLQYLDQTQHDPPITDTSVLRLQTFGSVKVKDSDAMKQFVIHMTAVMLFIKRPCTDQLEESNLLELFPPYRKRKEDEKVRRARIKISNNLFRLWNKLVLFEDDSYIDPASLEDLNIKYEDLTFNCDGLYDTTPTPNFFQPSTKEYLRGLLIDKDDEETKRCLEDLHDRWIINNPNDPYETPPNRYTLCYWLRNWFQHILRKRPGDKEPMMIFTFSNDRRGRILQACYDSERLVIRKSKLYDFTTEEKCTESMEIFLQQLTGSLEGPTRILNVNTTHPKTPRTIKAARASSAAVDLARNDPIASNLPKPSNDAISAKDFATSNAPSGSDISVPSNDTATSDSPIAINASSDPDSDTTNATNASNDLNASNVPATGIASNQSIASDAGDGSNASHSRSSSSTHTFRSDDASKPTGSSGTPDTSFSSDSTGFLQSSGNLDSI</sequence>
<name>A0A6V8H079_TALPI</name>
<feature type="compositionally biased region" description="Low complexity" evidence="1">
    <location>
        <begin position="658"/>
        <end position="668"/>
    </location>
</feature>
<comment type="caution">
    <text evidence="2">The sequence shown here is derived from an EMBL/GenBank/DDBJ whole genome shotgun (WGS) entry which is preliminary data.</text>
</comment>
<feature type="compositionally biased region" description="Polar residues" evidence="1">
    <location>
        <begin position="585"/>
        <end position="648"/>
    </location>
</feature>
<dbReference type="AlphaFoldDB" id="A0A6V8H079"/>
<organism evidence="2 3">
    <name type="scientific">Talaromyces pinophilus</name>
    <name type="common">Penicillium pinophilum</name>
    <dbReference type="NCBI Taxonomy" id="128442"/>
    <lineage>
        <taxon>Eukaryota</taxon>
        <taxon>Fungi</taxon>
        <taxon>Dikarya</taxon>
        <taxon>Ascomycota</taxon>
        <taxon>Pezizomycotina</taxon>
        <taxon>Eurotiomycetes</taxon>
        <taxon>Eurotiomycetidae</taxon>
        <taxon>Eurotiales</taxon>
        <taxon>Trichocomaceae</taxon>
        <taxon>Talaromyces</taxon>
        <taxon>Talaromyces sect. Talaromyces</taxon>
    </lineage>
</organism>
<evidence type="ECO:0000313" key="3">
    <source>
        <dbReference type="Proteomes" id="UP000053095"/>
    </source>
</evidence>
<dbReference type="Proteomes" id="UP000053095">
    <property type="component" value="Unassembled WGS sequence"/>
</dbReference>
<reference evidence="3" key="1">
    <citation type="journal article" date="2015" name="Genome Announc.">
        <title>Draft genome sequence of Talaromyces cellulolyticus strain Y-94, a source of lignocellulosic biomass-degrading enzymes.</title>
        <authorList>
            <person name="Fujii T."/>
            <person name="Koike H."/>
            <person name="Sawayama S."/>
            <person name="Yano S."/>
            <person name="Inoue H."/>
        </authorList>
    </citation>
    <scope>NUCLEOTIDE SEQUENCE [LARGE SCALE GENOMIC DNA]</scope>
    <source>
        <strain evidence="3">Y-94</strain>
    </source>
</reference>